<evidence type="ECO:0000313" key="11">
    <source>
        <dbReference type="EMBL" id="MBF4474456.1"/>
    </source>
</evidence>
<dbReference type="Gene3D" id="2.30.130.10">
    <property type="entry name" value="PUA domain"/>
    <property type="match status" value="1"/>
</dbReference>
<dbReference type="CDD" id="cd02572">
    <property type="entry name" value="PseudoU_synth_hDyskerin"/>
    <property type="match status" value="1"/>
</dbReference>
<organism evidence="9">
    <name type="scientific">Methanobacterium formicicum</name>
    <dbReference type="NCBI Taxonomy" id="2162"/>
    <lineage>
        <taxon>Archaea</taxon>
        <taxon>Methanobacteriati</taxon>
        <taxon>Methanobacteriota</taxon>
        <taxon>Methanomada group</taxon>
        <taxon>Methanobacteria</taxon>
        <taxon>Methanobacteriales</taxon>
        <taxon>Methanobacteriaceae</taxon>
        <taxon>Methanobacterium</taxon>
    </lineage>
</organism>
<dbReference type="EMBL" id="LN515531">
    <property type="protein sequence ID" value="CEA12668.1"/>
    <property type="molecule type" value="Genomic_DNA"/>
</dbReference>
<dbReference type="InterPro" id="IPR004521">
    <property type="entry name" value="Uncharacterised_CHP00451"/>
</dbReference>
<dbReference type="FunFam" id="3.30.2350.10:FF:000001">
    <property type="entry name" value="H/ACA ribonucleoprotein complex subunit CBF5"/>
    <property type="match status" value="1"/>
</dbReference>
<evidence type="ECO:0000256" key="3">
    <source>
        <dbReference type="ARBA" id="ARBA00060072"/>
    </source>
</evidence>
<feature type="active site" description="Nucleophile" evidence="5">
    <location>
        <position position="67"/>
    </location>
</feature>
<reference evidence="9" key="2">
    <citation type="submission" date="2014-08" db="EMBL/GenBank/DDBJ databases">
        <authorList>
            <person name="Wibberg D."/>
        </authorList>
    </citation>
    <scope>NUCLEOTIDE SEQUENCE</scope>
</reference>
<dbReference type="GO" id="GO:0000495">
    <property type="term" value="P:box H/ACA sno(s)RNA 3'-end processing"/>
    <property type="evidence" value="ECO:0007669"/>
    <property type="project" value="TreeGrafter"/>
</dbReference>
<dbReference type="GO" id="GO:0031119">
    <property type="term" value="P:tRNA pseudouridine synthesis"/>
    <property type="evidence" value="ECO:0007669"/>
    <property type="project" value="UniProtKB-UniRule"/>
</dbReference>
<dbReference type="SUPFAM" id="SSF55120">
    <property type="entry name" value="Pseudouridine synthase"/>
    <property type="match status" value="1"/>
</dbReference>
<reference evidence="8" key="1">
    <citation type="submission" date="2013-12" db="EMBL/GenBank/DDBJ databases">
        <title>The complete genome sequence of Methanobacterium sp. BRM9.</title>
        <authorList>
            <consortium name="Pastoral Greenhouse Gas Research Consortium"/>
            <person name="Kelly W.J."/>
            <person name="Leahy S.C."/>
            <person name="Perry R."/>
            <person name="Li D."/>
            <person name="Altermann E."/>
            <person name="Lambie S.C."/>
            <person name="Attwood G.T."/>
        </authorList>
    </citation>
    <scope>NUCLEOTIDE SEQUENCE [LARGE SCALE GENOMIC DNA]</scope>
    <source>
        <strain evidence="8">BRM9</strain>
    </source>
</reference>
<comment type="similarity">
    <text evidence="4 5">Belongs to the pseudouridine synthase TruB family. Type 2 subfamily.</text>
</comment>
<dbReference type="GO" id="GO:0160148">
    <property type="term" value="F:tRNA pseudouridine(55) synthase activity"/>
    <property type="evidence" value="ECO:0007669"/>
    <property type="project" value="UniProtKB-EC"/>
</dbReference>
<dbReference type="InterPro" id="IPR032819">
    <property type="entry name" value="TruB_C"/>
</dbReference>
<feature type="domain" description="Dyskerin-like" evidence="7">
    <location>
        <begin position="1"/>
        <end position="48"/>
    </location>
</feature>
<dbReference type="InterPro" id="IPR015947">
    <property type="entry name" value="PUA-like_sf"/>
</dbReference>
<evidence type="ECO:0000256" key="5">
    <source>
        <dbReference type="HAMAP-Rule" id="MF_01081"/>
    </source>
</evidence>
<dbReference type="EMBL" id="LN734822">
    <property type="protein sequence ID" value="CEL25050.1"/>
    <property type="molecule type" value="Genomic_DNA"/>
</dbReference>
<dbReference type="Gene3D" id="3.30.2350.10">
    <property type="entry name" value="Pseudouridine synthase"/>
    <property type="match status" value="1"/>
</dbReference>
<dbReference type="PANTHER" id="PTHR23127:SF0">
    <property type="entry name" value="H_ACA RIBONUCLEOPROTEIN COMPLEX SUBUNIT DKC1"/>
    <property type="match status" value="1"/>
</dbReference>
<dbReference type="SMART" id="SM00359">
    <property type="entry name" value="PUA"/>
    <property type="match status" value="1"/>
</dbReference>
<dbReference type="KEGG" id="mfi:DSM1535_0305"/>
<dbReference type="GO" id="GO:0031120">
    <property type="term" value="P:snRNA pseudouridine synthesis"/>
    <property type="evidence" value="ECO:0007669"/>
    <property type="project" value="TreeGrafter"/>
</dbReference>
<dbReference type="PROSITE" id="PS50890">
    <property type="entry name" value="PUA"/>
    <property type="match status" value="1"/>
</dbReference>
<dbReference type="SUPFAM" id="SSF88697">
    <property type="entry name" value="PUA domain-like"/>
    <property type="match status" value="1"/>
</dbReference>
<dbReference type="InterPro" id="IPR012960">
    <property type="entry name" value="Dyskerin-like"/>
</dbReference>
<sequence>MAELLQKAYGETDPHYGSIPEERPLEEHLSKGIINLDKPSGPTSHEIDAWVKRILKLDKTGHGGTLDPRVTGVLPIGLDTATRSIQLLLEAPKEYVCLMRLHEDVGEAKIRDILGEFTGKIFQTPPMRSAVKRELRVRTIYYVNILEIDGQDALFRIGCEAGTYIRKYCHDIGEALGVGAHMAELRRTRVGDFQEDDTLKTLQDVTDAYHYWIEDGDEAPLRECVLPMERAASHLKKIVVRDSAIDAVCHGADLAAGGILQLSEGIKRKDTLAIMTLKGELVAAGEALATTTEIDQADKGIMVNIKKVFMEPGTYPMMWK</sequence>
<dbReference type="NCBIfam" id="NF003280">
    <property type="entry name" value="PRK04270.1"/>
    <property type="match status" value="1"/>
</dbReference>
<dbReference type="STRING" id="2162.BRM9_0377"/>
<dbReference type="PATRIC" id="fig|2162.10.peg.1476"/>
<evidence type="ECO:0000313" key="12">
    <source>
        <dbReference type="Proteomes" id="UP000062768"/>
    </source>
</evidence>
<dbReference type="InterPro" id="IPR036974">
    <property type="entry name" value="PUA_sf"/>
</dbReference>
<dbReference type="InterPro" id="IPR020103">
    <property type="entry name" value="PsdUridine_synth_cat_dom_sf"/>
</dbReference>
<reference evidence="11" key="4">
    <citation type="submission" date="2020-10" db="EMBL/GenBank/DDBJ databases">
        <title>Dehalococcoides mccartyi of a TCE/Cr reducing biochatode.</title>
        <authorList>
            <person name="Matturro B."/>
        </authorList>
    </citation>
    <scope>NUCLEOTIDE SEQUENCE</scope>
    <source>
        <strain evidence="11">Bin2</strain>
    </source>
</reference>
<dbReference type="HAMAP" id="MF_01081">
    <property type="entry name" value="TruB_arch"/>
    <property type="match status" value="1"/>
</dbReference>
<dbReference type="Pfam" id="PF01472">
    <property type="entry name" value="PUA"/>
    <property type="match status" value="1"/>
</dbReference>
<evidence type="ECO:0000259" key="6">
    <source>
        <dbReference type="SMART" id="SM00359"/>
    </source>
</evidence>
<dbReference type="EC" id="5.4.99.25" evidence="5"/>
<dbReference type="PANTHER" id="PTHR23127">
    <property type="entry name" value="CENTROMERE/MICROTUBULE BINDING PROTEIN CBF5"/>
    <property type="match status" value="1"/>
</dbReference>
<dbReference type="OrthoDB" id="35866at2157"/>
<evidence type="ECO:0000256" key="2">
    <source>
        <dbReference type="ARBA" id="ARBA00023235"/>
    </source>
</evidence>
<name>A0A090I171_METFO</name>
<dbReference type="Pfam" id="PF01509">
    <property type="entry name" value="TruB_N"/>
    <property type="match status" value="1"/>
</dbReference>
<dbReference type="Proteomes" id="UP000606900">
    <property type="component" value="Unassembled WGS sequence"/>
</dbReference>
<dbReference type="Pfam" id="PF16198">
    <property type="entry name" value="TruB_C_2"/>
    <property type="match status" value="1"/>
</dbReference>
<dbReference type="Pfam" id="PF08068">
    <property type="entry name" value="DKCLD"/>
    <property type="match status" value="1"/>
</dbReference>
<accession>A0A090I171</accession>
<keyword evidence="2 5" id="KW-0413">Isomerase</keyword>
<protein>
    <recommendedName>
        <fullName evidence="5">Probable tRNA pseudouridine synthase B</fullName>
        <ecNumber evidence="5">5.4.99.25</ecNumber>
    </recommendedName>
    <alternativeName>
        <fullName evidence="5">tRNA pseudouridine(55) synthase</fullName>
        <shortName evidence="5">Psi55 synthase</shortName>
    </alternativeName>
    <alternativeName>
        <fullName evidence="5">tRNA pseudouridylate synthase</fullName>
    </alternativeName>
    <alternativeName>
        <fullName evidence="5">tRNA-uridine isomerase</fullName>
    </alternativeName>
</protein>
<dbReference type="SMART" id="SM01136">
    <property type="entry name" value="DKCLD"/>
    <property type="match status" value="1"/>
</dbReference>
<dbReference type="InterPro" id="IPR002478">
    <property type="entry name" value="PUA"/>
</dbReference>
<comment type="function">
    <text evidence="3 5">Could be responsible for synthesis of pseudouridine from uracil-55 in the psi GC loop of transfer RNAs.</text>
</comment>
<dbReference type="NCBIfam" id="TIGR00451">
    <property type="entry name" value="unchar_dom_2"/>
    <property type="match status" value="1"/>
</dbReference>
<dbReference type="CDD" id="cd21148">
    <property type="entry name" value="PUA_Cbf5"/>
    <property type="match status" value="1"/>
</dbReference>
<dbReference type="Proteomes" id="UP000029661">
    <property type="component" value="Chromosome"/>
</dbReference>
<dbReference type="InterPro" id="IPR004802">
    <property type="entry name" value="tRNA_PsdUridine_synth_B_fam"/>
</dbReference>
<dbReference type="InterPro" id="IPR002501">
    <property type="entry name" value="PsdUridine_synth_N"/>
</dbReference>
<evidence type="ECO:0000313" key="9">
    <source>
        <dbReference type="EMBL" id="CEA12668.1"/>
    </source>
</evidence>
<keyword evidence="12" id="KW-1185">Reference proteome</keyword>
<proteinExistence type="inferred from homology"/>
<evidence type="ECO:0000256" key="1">
    <source>
        <dbReference type="ARBA" id="ARBA00022694"/>
    </source>
</evidence>
<evidence type="ECO:0000256" key="4">
    <source>
        <dbReference type="ARBA" id="ARBA00060775"/>
    </source>
</evidence>
<dbReference type="GeneID" id="26739657"/>
<evidence type="ECO:0000313" key="8">
    <source>
        <dbReference type="EMBL" id="AIS31204.1"/>
    </source>
</evidence>
<keyword evidence="1 5" id="KW-0819">tRNA processing</keyword>
<dbReference type="GO" id="GO:0003723">
    <property type="term" value="F:RNA binding"/>
    <property type="evidence" value="ECO:0007669"/>
    <property type="project" value="InterPro"/>
</dbReference>
<dbReference type="GO" id="GO:0031118">
    <property type="term" value="P:rRNA pseudouridine synthesis"/>
    <property type="evidence" value="ECO:0007669"/>
    <property type="project" value="TreeGrafter"/>
</dbReference>
<dbReference type="EMBL" id="JADIIL010000013">
    <property type="protein sequence ID" value="MBF4474456.1"/>
    <property type="molecule type" value="Genomic_DNA"/>
</dbReference>
<dbReference type="NCBIfam" id="TIGR00425">
    <property type="entry name" value="CBF5"/>
    <property type="match status" value="1"/>
</dbReference>
<dbReference type="Proteomes" id="UP000062768">
    <property type="component" value="Chromosome I"/>
</dbReference>
<dbReference type="RefSeq" id="WP_048071979.1">
    <property type="nucleotide sequence ID" value="NZ_CALCVY010000102.1"/>
</dbReference>
<evidence type="ECO:0000313" key="10">
    <source>
        <dbReference type="EMBL" id="CEL25050.1"/>
    </source>
</evidence>
<dbReference type="GO" id="GO:1990481">
    <property type="term" value="P:mRNA pseudouridine synthesis"/>
    <property type="evidence" value="ECO:0007669"/>
    <property type="project" value="TreeGrafter"/>
</dbReference>
<dbReference type="KEGG" id="mfc:BRM9_0377"/>
<gene>
    <name evidence="5 9" type="primary">truB</name>
    <name evidence="8" type="synonym">cbf5p</name>
    <name evidence="8" type="ORF">BRM9_0377</name>
    <name evidence="9" type="ORF">DSM1535_0305</name>
    <name evidence="11" type="ORF">ISP06_03150</name>
    <name evidence="10" type="ORF">MB9_1414</name>
</gene>
<dbReference type="AlphaFoldDB" id="A0A090I171"/>
<reference evidence="10" key="3">
    <citation type="submission" date="2014-09" db="EMBL/GenBank/DDBJ databases">
        <authorList>
            <person name="Bishop-Lilly K.A."/>
            <person name="Broomall S.M."/>
            <person name="Chain P.S."/>
            <person name="Chertkov O."/>
            <person name="Coyne S.R."/>
            <person name="Daligault H.E."/>
            <person name="Davenport K.W."/>
            <person name="Erkkila T."/>
            <person name="Frey K.G."/>
            <person name="Gibbons H.S."/>
            <person name="Gu W."/>
            <person name="Jaissle J."/>
            <person name="Johnson S.L."/>
            <person name="Koroleva G.I."/>
            <person name="Ladner J.T."/>
            <person name="Lo C.-C."/>
            <person name="Minogue T.D."/>
            <person name="Munk C."/>
            <person name="Palacios G.F."/>
            <person name="Redden C.L."/>
            <person name="Rosenzweig C.N."/>
            <person name="Scholz M.B."/>
            <person name="Teshima H."/>
            <person name="Xu Y."/>
        </authorList>
    </citation>
    <scope>NUCLEOTIDE SEQUENCE</scope>
    <source>
        <strain evidence="10">Mb9</strain>
    </source>
</reference>
<comment type="catalytic activity">
    <reaction evidence="5">
        <text>uridine(55) in tRNA = pseudouridine(55) in tRNA</text>
        <dbReference type="Rhea" id="RHEA:42532"/>
        <dbReference type="Rhea" id="RHEA-COMP:10101"/>
        <dbReference type="Rhea" id="RHEA-COMP:10102"/>
        <dbReference type="ChEBI" id="CHEBI:65314"/>
        <dbReference type="ChEBI" id="CHEBI:65315"/>
        <dbReference type="EC" id="5.4.99.25"/>
    </reaction>
</comment>
<dbReference type="InterPro" id="IPR026326">
    <property type="entry name" value="TruB_arch"/>
</dbReference>
<feature type="domain" description="PUA" evidence="6">
    <location>
        <begin position="236"/>
        <end position="310"/>
    </location>
</feature>
<dbReference type="EMBL" id="CP006933">
    <property type="protein sequence ID" value="AIS31204.1"/>
    <property type="molecule type" value="Genomic_DNA"/>
</dbReference>
<evidence type="ECO:0000259" key="7">
    <source>
        <dbReference type="SMART" id="SM01136"/>
    </source>
</evidence>